<sequence>MASIGSFVPKNLLKVLSSDPHRIPSIVIRCASTSLAPTKPPVKTNTPQTNAATDSTDEKMDTNYIGGSLFTNYI</sequence>
<keyword evidence="3" id="KW-1185">Reference proteome</keyword>
<dbReference type="InParanoid" id="A0A068VBE9"/>
<name>A0A068VBE9_COFCA</name>
<evidence type="ECO:0000313" key="2">
    <source>
        <dbReference type="EMBL" id="CDP17912.1"/>
    </source>
</evidence>
<reference evidence="3" key="1">
    <citation type="journal article" date="2014" name="Science">
        <title>The coffee genome provides insight into the convergent evolution of caffeine biosynthesis.</title>
        <authorList>
            <person name="Denoeud F."/>
            <person name="Carretero-Paulet L."/>
            <person name="Dereeper A."/>
            <person name="Droc G."/>
            <person name="Guyot R."/>
            <person name="Pietrella M."/>
            <person name="Zheng C."/>
            <person name="Alberti A."/>
            <person name="Anthony F."/>
            <person name="Aprea G."/>
            <person name="Aury J.M."/>
            <person name="Bento P."/>
            <person name="Bernard M."/>
            <person name="Bocs S."/>
            <person name="Campa C."/>
            <person name="Cenci A."/>
            <person name="Combes M.C."/>
            <person name="Crouzillat D."/>
            <person name="Da Silva C."/>
            <person name="Daddiego L."/>
            <person name="De Bellis F."/>
            <person name="Dussert S."/>
            <person name="Garsmeur O."/>
            <person name="Gayraud T."/>
            <person name="Guignon V."/>
            <person name="Jahn K."/>
            <person name="Jamilloux V."/>
            <person name="Joet T."/>
            <person name="Labadie K."/>
            <person name="Lan T."/>
            <person name="Leclercq J."/>
            <person name="Lepelley M."/>
            <person name="Leroy T."/>
            <person name="Li L.T."/>
            <person name="Librado P."/>
            <person name="Lopez L."/>
            <person name="Munoz A."/>
            <person name="Noel B."/>
            <person name="Pallavicini A."/>
            <person name="Perrotta G."/>
            <person name="Poncet V."/>
            <person name="Pot D."/>
            <person name="Priyono X."/>
            <person name="Rigoreau M."/>
            <person name="Rouard M."/>
            <person name="Rozas J."/>
            <person name="Tranchant-Dubreuil C."/>
            <person name="VanBuren R."/>
            <person name="Zhang Q."/>
            <person name="Andrade A.C."/>
            <person name="Argout X."/>
            <person name="Bertrand B."/>
            <person name="de Kochko A."/>
            <person name="Graziosi G."/>
            <person name="Henry R.J."/>
            <person name="Jayarama X."/>
            <person name="Ming R."/>
            <person name="Nagai C."/>
            <person name="Rounsley S."/>
            <person name="Sankoff D."/>
            <person name="Giuliano G."/>
            <person name="Albert V.A."/>
            <person name="Wincker P."/>
            <person name="Lashermes P."/>
        </authorList>
    </citation>
    <scope>NUCLEOTIDE SEQUENCE [LARGE SCALE GENOMIC DNA]</scope>
    <source>
        <strain evidence="3">cv. DH200-94</strain>
    </source>
</reference>
<feature type="region of interest" description="Disordered" evidence="1">
    <location>
        <begin position="37"/>
        <end position="59"/>
    </location>
</feature>
<dbReference type="Gramene" id="CDP17912">
    <property type="protein sequence ID" value="CDP17912"/>
    <property type="gene ID" value="GSCOC_T00004315001"/>
</dbReference>
<dbReference type="EMBL" id="HG739272">
    <property type="protein sequence ID" value="CDP17912.1"/>
    <property type="molecule type" value="Genomic_DNA"/>
</dbReference>
<evidence type="ECO:0000313" key="3">
    <source>
        <dbReference type="Proteomes" id="UP000295252"/>
    </source>
</evidence>
<organism evidence="2 3">
    <name type="scientific">Coffea canephora</name>
    <name type="common">Robusta coffee</name>
    <dbReference type="NCBI Taxonomy" id="49390"/>
    <lineage>
        <taxon>Eukaryota</taxon>
        <taxon>Viridiplantae</taxon>
        <taxon>Streptophyta</taxon>
        <taxon>Embryophyta</taxon>
        <taxon>Tracheophyta</taxon>
        <taxon>Spermatophyta</taxon>
        <taxon>Magnoliopsida</taxon>
        <taxon>eudicotyledons</taxon>
        <taxon>Gunneridae</taxon>
        <taxon>Pentapetalae</taxon>
        <taxon>asterids</taxon>
        <taxon>lamiids</taxon>
        <taxon>Gentianales</taxon>
        <taxon>Rubiaceae</taxon>
        <taxon>Ixoroideae</taxon>
        <taxon>Gardenieae complex</taxon>
        <taxon>Bertiereae - Coffeeae clade</taxon>
        <taxon>Coffeeae</taxon>
        <taxon>Coffea</taxon>
    </lineage>
</organism>
<feature type="compositionally biased region" description="Polar residues" evidence="1">
    <location>
        <begin position="43"/>
        <end position="54"/>
    </location>
</feature>
<accession>A0A068VBE9</accession>
<gene>
    <name evidence="2" type="ORF">GSCOC_T00004315001</name>
</gene>
<dbReference type="Proteomes" id="UP000295252">
    <property type="component" value="Unassembled WGS sequence"/>
</dbReference>
<proteinExistence type="predicted"/>
<evidence type="ECO:0000256" key="1">
    <source>
        <dbReference type="SAM" id="MobiDB-lite"/>
    </source>
</evidence>
<dbReference type="AlphaFoldDB" id="A0A068VBE9"/>
<protein>
    <submittedName>
        <fullName evidence="2">DH200=94 genomic scaffold, scaffold_188</fullName>
    </submittedName>
</protein>